<dbReference type="PANTHER" id="PTHR43163:SF7">
    <property type="entry name" value="DIPEPTIDE-TRANSPORT INTEGRAL MEMBRANE PROTEIN ABC TRANSPORTER DPPB-RELATED"/>
    <property type="match status" value="1"/>
</dbReference>
<comment type="caution">
    <text evidence="9">The sequence shown here is derived from an EMBL/GenBank/DDBJ whole genome shotgun (WGS) entry which is preliminary data.</text>
</comment>
<evidence type="ECO:0000313" key="9">
    <source>
        <dbReference type="EMBL" id="KAA9131643.1"/>
    </source>
</evidence>
<dbReference type="CDD" id="cd06261">
    <property type="entry name" value="TM_PBP2"/>
    <property type="match status" value="1"/>
</dbReference>
<dbReference type="GO" id="GO:0055085">
    <property type="term" value="P:transmembrane transport"/>
    <property type="evidence" value="ECO:0007669"/>
    <property type="project" value="InterPro"/>
</dbReference>
<gene>
    <name evidence="9" type="primary">oppB</name>
    <name evidence="9" type="ORF">F3N42_10040</name>
</gene>
<dbReference type="Proteomes" id="UP000325372">
    <property type="component" value="Unassembled WGS sequence"/>
</dbReference>
<evidence type="ECO:0000256" key="4">
    <source>
        <dbReference type="ARBA" id="ARBA00022692"/>
    </source>
</evidence>
<evidence type="ECO:0000313" key="10">
    <source>
        <dbReference type="Proteomes" id="UP000325372"/>
    </source>
</evidence>
<organism evidence="9 10">
    <name type="scientific">Marinihelvus fidelis</name>
    <dbReference type="NCBI Taxonomy" id="2613842"/>
    <lineage>
        <taxon>Bacteria</taxon>
        <taxon>Pseudomonadati</taxon>
        <taxon>Pseudomonadota</taxon>
        <taxon>Gammaproteobacteria</taxon>
        <taxon>Chromatiales</taxon>
        <taxon>Wenzhouxiangellaceae</taxon>
        <taxon>Marinihelvus</taxon>
    </lineage>
</organism>
<dbReference type="AlphaFoldDB" id="A0A5N0T9C7"/>
<protein>
    <submittedName>
        <fullName evidence="9">Oligopeptide ABC transporter permease OppB</fullName>
    </submittedName>
</protein>
<feature type="transmembrane region" description="Helical" evidence="7">
    <location>
        <begin position="139"/>
        <end position="164"/>
    </location>
</feature>
<dbReference type="Pfam" id="PF00528">
    <property type="entry name" value="BPD_transp_1"/>
    <property type="match status" value="1"/>
</dbReference>
<dbReference type="Gene3D" id="1.10.3720.10">
    <property type="entry name" value="MetI-like"/>
    <property type="match status" value="1"/>
</dbReference>
<evidence type="ECO:0000256" key="6">
    <source>
        <dbReference type="ARBA" id="ARBA00023136"/>
    </source>
</evidence>
<keyword evidence="5 7" id="KW-1133">Transmembrane helix</keyword>
<proteinExistence type="inferred from homology"/>
<keyword evidence="6 7" id="KW-0472">Membrane</keyword>
<dbReference type="InterPro" id="IPR035906">
    <property type="entry name" value="MetI-like_sf"/>
</dbReference>
<comment type="similarity">
    <text evidence="7">Belongs to the binding-protein-dependent transport system permease family.</text>
</comment>
<feature type="transmembrane region" description="Helical" evidence="7">
    <location>
        <begin position="176"/>
        <end position="195"/>
    </location>
</feature>
<feature type="transmembrane region" description="Helical" evidence="7">
    <location>
        <begin position="237"/>
        <end position="259"/>
    </location>
</feature>
<sequence length="314" mass="34262">MTADHGVMRHAGRRLLGLLPTLLLLITIVFFMVRVAPGGPFDAEKALPPEIQANLEARYHLDEPLIQQYFRYLGQVLRFDFGPSFQYRDWTVNELIAQGFPVSLTIGALALLLALAIGVPVGVVAALRQNSVTDYSVMGLAMLGVSIPNFVVAPILILLFAVYAGWLPAGGWEGGWTQLVLPVVTLALPVIAYIARLTRGSMIEVLHSNFIRNARAKGLPERQVILGHALKPALLPVISYLGPATAGLITGSVVIERIFAIPGLGSYFVQGALNRDYTLVMGVVIFYGFLIIVLNFIVDLLYVWLNPRVRYGSG</sequence>
<keyword evidence="2 7" id="KW-0813">Transport</keyword>
<comment type="subcellular location">
    <subcellularLocation>
        <location evidence="1 7">Cell membrane</location>
        <topology evidence="1 7">Multi-pass membrane protein</topology>
    </subcellularLocation>
</comment>
<evidence type="ECO:0000256" key="1">
    <source>
        <dbReference type="ARBA" id="ARBA00004651"/>
    </source>
</evidence>
<evidence type="ECO:0000256" key="2">
    <source>
        <dbReference type="ARBA" id="ARBA00022448"/>
    </source>
</evidence>
<keyword evidence="3" id="KW-1003">Cell membrane</keyword>
<dbReference type="NCBIfam" id="NF007008">
    <property type="entry name" value="PRK09471.1"/>
    <property type="match status" value="1"/>
</dbReference>
<dbReference type="PROSITE" id="PS50928">
    <property type="entry name" value="ABC_TM1"/>
    <property type="match status" value="1"/>
</dbReference>
<dbReference type="EMBL" id="VYXP01000005">
    <property type="protein sequence ID" value="KAA9131643.1"/>
    <property type="molecule type" value="Genomic_DNA"/>
</dbReference>
<dbReference type="RefSeq" id="WP_150864319.1">
    <property type="nucleotide sequence ID" value="NZ_VYXP01000005.1"/>
</dbReference>
<evidence type="ECO:0000259" key="8">
    <source>
        <dbReference type="PROSITE" id="PS50928"/>
    </source>
</evidence>
<feature type="transmembrane region" description="Helical" evidence="7">
    <location>
        <begin position="104"/>
        <end position="127"/>
    </location>
</feature>
<accession>A0A5N0T9C7</accession>
<dbReference type="GO" id="GO:0005886">
    <property type="term" value="C:plasma membrane"/>
    <property type="evidence" value="ECO:0007669"/>
    <property type="project" value="UniProtKB-SubCell"/>
</dbReference>
<keyword evidence="10" id="KW-1185">Reference proteome</keyword>
<feature type="domain" description="ABC transmembrane type-1" evidence="8">
    <location>
        <begin position="100"/>
        <end position="302"/>
    </location>
</feature>
<evidence type="ECO:0000256" key="3">
    <source>
        <dbReference type="ARBA" id="ARBA00022475"/>
    </source>
</evidence>
<evidence type="ECO:0000256" key="5">
    <source>
        <dbReference type="ARBA" id="ARBA00022989"/>
    </source>
</evidence>
<feature type="transmembrane region" description="Helical" evidence="7">
    <location>
        <begin position="15"/>
        <end position="33"/>
    </location>
</feature>
<dbReference type="PANTHER" id="PTHR43163">
    <property type="entry name" value="DIPEPTIDE TRANSPORT SYSTEM PERMEASE PROTEIN DPPB-RELATED"/>
    <property type="match status" value="1"/>
</dbReference>
<feature type="transmembrane region" description="Helical" evidence="7">
    <location>
        <begin position="279"/>
        <end position="305"/>
    </location>
</feature>
<evidence type="ECO:0000256" key="7">
    <source>
        <dbReference type="RuleBase" id="RU363032"/>
    </source>
</evidence>
<name>A0A5N0T9C7_9GAMM</name>
<dbReference type="InterPro" id="IPR000515">
    <property type="entry name" value="MetI-like"/>
</dbReference>
<dbReference type="SUPFAM" id="SSF161098">
    <property type="entry name" value="MetI-like"/>
    <property type="match status" value="1"/>
</dbReference>
<reference evidence="9 10" key="1">
    <citation type="submission" date="2019-09" db="EMBL/GenBank/DDBJ databases">
        <title>Wenzhouxiangella sp. Genome sequencing and assembly.</title>
        <authorList>
            <person name="Zhang R."/>
        </authorList>
    </citation>
    <scope>NUCLEOTIDE SEQUENCE [LARGE SCALE GENOMIC DNA]</scope>
    <source>
        <strain evidence="9 10">W260</strain>
    </source>
</reference>
<keyword evidence="4 7" id="KW-0812">Transmembrane</keyword>